<dbReference type="KEGG" id="ccha:ELD05_07305"/>
<evidence type="ECO:0000313" key="3">
    <source>
        <dbReference type="EMBL" id="AZT90468.1"/>
    </source>
</evidence>
<dbReference type="EMBL" id="CP034791">
    <property type="protein sequence ID" value="AZT90468.1"/>
    <property type="molecule type" value="Genomic_DNA"/>
</dbReference>
<evidence type="ECO:0000259" key="1">
    <source>
        <dbReference type="Pfam" id="PF01408"/>
    </source>
</evidence>
<reference evidence="3 4" key="1">
    <citation type="submission" date="2018-12" db="EMBL/GenBank/DDBJ databases">
        <title>Genome sequence from the cellulolytic species, Caldicellulosiruptor changbaiensis.</title>
        <authorList>
            <person name="Blumer-Schuette S.E."/>
            <person name="Mendoza C."/>
        </authorList>
    </citation>
    <scope>NUCLEOTIDE SEQUENCE [LARGE SCALE GENOMIC DNA]</scope>
    <source>
        <strain evidence="3 4">CBS-Z</strain>
    </source>
</reference>
<gene>
    <name evidence="3" type="ORF">ELD05_07305</name>
</gene>
<dbReference type="SUPFAM" id="SSF55347">
    <property type="entry name" value="Glyceraldehyde-3-phosphate dehydrogenase-like, C-terminal domain"/>
    <property type="match status" value="1"/>
</dbReference>
<dbReference type="Gene3D" id="3.40.50.720">
    <property type="entry name" value="NAD(P)-binding Rossmann-like Domain"/>
    <property type="match status" value="1"/>
</dbReference>
<evidence type="ECO:0000313" key="4">
    <source>
        <dbReference type="Proteomes" id="UP000282930"/>
    </source>
</evidence>
<proteinExistence type="predicted"/>
<dbReference type="PANTHER" id="PTHR43249:SF1">
    <property type="entry name" value="D-GLUCOSIDE 3-DEHYDROGENASE"/>
    <property type="match status" value="1"/>
</dbReference>
<dbReference type="AlphaFoldDB" id="A0A3T0D623"/>
<dbReference type="SUPFAM" id="SSF51735">
    <property type="entry name" value="NAD(P)-binding Rossmann-fold domains"/>
    <property type="match status" value="1"/>
</dbReference>
<dbReference type="Pfam" id="PF01408">
    <property type="entry name" value="GFO_IDH_MocA"/>
    <property type="match status" value="1"/>
</dbReference>
<dbReference type="PANTHER" id="PTHR43249">
    <property type="entry name" value="UDP-N-ACETYL-2-AMINO-2-DEOXY-D-GLUCURONATE OXIDASE"/>
    <property type="match status" value="1"/>
</dbReference>
<organism evidence="3 4">
    <name type="scientific">Caldicellulosiruptor changbaiensis</name>
    <dbReference type="NCBI Taxonomy" id="1222016"/>
    <lineage>
        <taxon>Bacteria</taxon>
        <taxon>Bacillati</taxon>
        <taxon>Bacillota</taxon>
        <taxon>Bacillota incertae sedis</taxon>
        <taxon>Caldicellulosiruptorales</taxon>
        <taxon>Caldicellulosiruptoraceae</taxon>
        <taxon>Caldicellulosiruptor</taxon>
    </lineage>
</organism>
<dbReference type="Gene3D" id="3.30.360.10">
    <property type="entry name" value="Dihydrodipicolinate Reductase, domain 2"/>
    <property type="match status" value="1"/>
</dbReference>
<protein>
    <submittedName>
        <fullName evidence="3">Gfo/Idh/MocA family oxidoreductase</fullName>
    </submittedName>
</protein>
<dbReference type="InterPro" id="IPR036291">
    <property type="entry name" value="NAD(P)-bd_dom_sf"/>
</dbReference>
<dbReference type="Proteomes" id="UP000282930">
    <property type="component" value="Chromosome"/>
</dbReference>
<evidence type="ECO:0000259" key="2">
    <source>
        <dbReference type="Pfam" id="PF22725"/>
    </source>
</evidence>
<dbReference type="InterPro" id="IPR000683">
    <property type="entry name" value="Gfo/Idh/MocA-like_OxRdtase_N"/>
</dbReference>
<dbReference type="InterPro" id="IPR052515">
    <property type="entry name" value="Gfo/Idh/MocA_Oxidoreductase"/>
</dbReference>
<feature type="domain" description="GFO/IDH/MocA-like oxidoreductase" evidence="2">
    <location>
        <begin position="144"/>
        <end position="268"/>
    </location>
</feature>
<sequence length="374" mass="42570">MDKLRVCLIGCGRISFKHAEAYANNFDSLEVVGFCDLIEERAQKTRQKYYELLKSKGIEIKREIPIYTDYIKMLKEQDTDIVDIATFSGCHAQQTLVALDFGKHVIVEKPMALSIEDADKMIQKAREKKKVLAVCLQNRFNKSVQKLKATVESGKFGKILYGVANIRWNRNNEYYKQGAWRGTWEQDGGALMNQCTHNIDLLQWIIDCDVDEIYGDIETFLRPIEAEDTGFALLKFKNGARGIIEGTTCVWPSNLEETLSIFGETGTAVLGGTSVNRIVVWRVPEEDEKEVIEKFAENPDNVYGFGHTPLFRDVIEAIKNGHDPLVTGEQGKRSLEIILGTYKSAIEKRPVKFPLGNFSALDVKKEYERQRVRK</sequence>
<keyword evidence="4" id="KW-1185">Reference proteome</keyword>
<name>A0A3T0D623_9FIRM</name>
<accession>A0A3T0D623</accession>
<dbReference type="InterPro" id="IPR055170">
    <property type="entry name" value="GFO_IDH_MocA-like_dom"/>
</dbReference>
<dbReference type="GO" id="GO:0000166">
    <property type="term" value="F:nucleotide binding"/>
    <property type="evidence" value="ECO:0007669"/>
    <property type="project" value="InterPro"/>
</dbReference>
<dbReference type="RefSeq" id="WP_127351913.1">
    <property type="nucleotide sequence ID" value="NZ_CP034791.1"/>
</dbReference>
<feature type="domain" description="Gfo/Idh/MocA-like oxidoreductase N-terminal" evidence="1">
    <location>
        <begin position="4"/>
        <end position="134"/>
    </location>
</feature>
<dbReference type="Pfam" id="PF22725">
    <property type="entry name" value="GFO_IDH_MocA_C3"/>
    <property type="match status" value="1"/>
</dbReference>